<dbReference type="Proteomes" id="UP000824120">
    <property type="component" value="Chromosome 12"/>
</dbReference>
<comment type="caution">
    <text evidence="2">The sequence shown here is derived from an EMBL/GenBank/DDBJ whole genome shotgun (WGS) entry which is preliminary data.</text>
</comment>
<dbReference type="EMBL" id="JACXVP010000012">
    <property type="protein sequence ID" value="KAG5569155.1"/>
    <property type="molecule type" value="Genomic_DNA"/>
</dbReference>
<feature type="compositionally biased region" description="Polar residues" evidence="1">
    <location>
        <begin position="145"/>
        <end position="156"/>
    </location>
</feature>
<feature type="region of interest" description="Disordered" evidence="1">
    <location>
        <begin position="133"/>
        <end position="156"/>
    </location>
</feature>
<dbReference type="AlphaFoldDB" id="A0A9J5W0Z1"/>
<accession>A0A9J5W0Z1</accession>
<gene>
    <name evidence="2" type="ORF">H5410_058921</name>
</gene>
<sequence length="156" mass="17669">MQSVKPEGQTGPFLSLNKPQSRKNQILSIFNFLCLNFSWTSVTTLLVKPVGPEGQMGPFSSSNKSQSRKNLILLIFVCYSSQIFGDRISKYFFSKFFMNVCYDLINGARWSRGANIPISKFKQAPQQQKHDLTDFLCPEGKTGPFSRSNEPQSKKN</sequence>
<evidence type="ECO:0000313" key="2">
    <source>
        <dbReference type="EMBL" id="KAG5569155.1"/>
    </source>
</evidence>
<evidence type="ECO:0000256" key="1">
    <source>
        <dbReference type="SAM" id="MobiDB-lite"/>
    </source>
</evidence>
<evidence type="ECO:0000313" key="3">
    <source>
        <dbReference type="Proteomes" id="UP000824120"/>
    </source>
</evidence>
<proteinExistence type="predicted"/>
<keyword evidence="3" id="KW-1185">Reference proteome</keyword>
<protein>
    <submittedName>
        <fullName evidence="2">Uncharacterized protein</fullName>
    </submittedName>
</protein>
<organism evidence="2 3">
    <name type="scientific">Solanum commersonii</name>
    <name type="common">Commerson's wild potato</name>
    <name type="synonym">Commerson's nightshade</name>
    <dbReference type="NCBI Taxonomy" id="4109"/>
    <lineage>
        <taxon>Eukaryota</taxon>
        <taxon>Viridiplantae</taxon>
        <taxon>Streptophyta</taxon>
        <taxon>Embryophyta</taxon>
        <taxon>Tracheophyta</taxon>
        <taxon>Spermatophyta</taxon>
        <taxon>Magnoliopsida</taxon>
        <taxon>eudicotyledons</taxon>
        <taxon>Gunneridae</taxon>
        <taxon>Pentapetalae</taxon>
        <taxon>asterids</taxon>
        <taxon>lamiids</taxon>
        <taxon>Solanales</taxon>
        <taxon>Solanaceae</taxon>
        <taxon>Solanoideae</taxon>
        <taxon>Solaneae</taxon>
        <taxon>Solanum</taxon>
    </lineage>
</organism>
<name>A0A9J5W0Z1_SOLCO</name>
<reference evidence="2 3" key="1">
    <citation type="submission" date="2020-09" db="EMBL/GenBank/DDBJ databases">
        <title>De no assembly of potato wild relative species, Solanum commersonii.</title>
        <authorList>
            <person name="Cho K."/>
        </authorList>
    </citation>
    <scope>NUCLEOTIDE SEQUENCE [LARGE SCALE GENOMIC DNA]</scope>
    <source>
        <strain evidence="2">LZ3.2</strain>
        <tissue evidence="2">Leaf</tissue>
    </source>
</reference>